<dbReference type="Pfam" id="PF21106">
    <property type="entry name" value="YtxK_like"/>
    <property type="match status" value="1"/>
</dbReference>
<dbReference type="PANTHER" id="PTHR41313:SF1">
    <property type="entry name" value="DNA METHYLASE ADENINE-SPECIFIC DOMAIN-CONTAINING PROTEIN"/>
    <property type="match status" value="1"/>
</dbReference>
<dbReference type="PANTHER" id="PTHR41313">
    <property type="entry name" value="ADENINE-SPECIFIC METHYLTRANSFERASE"/>
    <property type="match status" value="1"/>
</dbReference>
<dbReference type="RefSeq" id="WP_053434116.1">
    <property type="nucleotide sequence ID" value="NZ_LGUF01000007.1"/>
</dbReference>
<dbReference type="InterPro" id="IPR052933">
    <property type="entry name" value="DNA_Protect_Modify"/>
</dbReference>
<dbReference type="OrthoDB" id="9788159at2"/>
<accession>A0A0M0GAE9</accession>
<dbReference type="InterPro" id="IPR048375">
    <property type="entry name" value="YtxK-like_N"/>
</dbReference>
<gene>
    <name evidence="3" type="ORF">AF332_08030</name>
</gene>
<comment type="caution">
    <text evidence="3">The sequence shown here is derived from an EMBL/GenBank/DDBJ whole genome shotgun (WGS) entry which is preliminary data.</text>
</comment>
<dbReference type="GO" id="GO:0008170">
    <property type="term" value="F:N-methyltransferase activity"/>
    <property type="evidence" value="ECO:0007669"/>
    <property type="project" value="InterPro"/>
</dbReference>
<dbReference type="STRING" id="1459.AF332_08030"/>
<dbReference type="PIRSF" id="PIRSF026567">
    <property type="entry name" value="Adenine_mtase_bact_prd"/>
    <property type="match status" value="1"/>
</dbReference>
<evidence type="ECO:0000259" key="2">
    <source>
        <dbReference type="Pfam" id="PF21106"/>
    </source>
</evidence>
<proteinExistence type="predicted"/>
<feature type="domain" description="DNA methylase adenine-specific" evidence="1">
    <location>
        <begin position="97"/>
        <end position="318"/>
    </location>
</feature>
<name>A0A0M0GAE9_SPOGL</name>
<dbReference type="EMBL" id="LGUF01000007">
    <property type="protein sequence ID" value="KON86748.1"/>
    <property type="molecule type" value="Genomic_DNA"/>
</dbReference>
<dbReference type="InterPro" id="IPR016843">
    <property type="entry name" value="S-AdoMet-dep_Ade-MeTrfase_prd"/>
</dbReference>
<dbReference type="GO" id="GO:0003677">
    <property type="term" value="F:DNA binding"/>
    <property type="evidence" value="ECO:0007669"/>
    <property type="project" value="InterPro"/>
</dbReference>
<dbReference type="InterPro" id="IPR029063">
    <property type="entry name" value="SAM-dependent_MTases_sf"/>
</dbReference>
<reference evidence="4" key="1">
    <citation type="submission" date="2015-07" db="EMBL/GenBank/DDBJ databases">
        <title>Fjat-10036 dsm4.</title>
        <authorList>
            <person name="Liu B."/>
            <person name="Wang J."/>
            <person name="Zhu Y."/>
            <person name="Liu G."/>
            <person name="Chen Q."/>
            <person name="Chen Z."/>
            <person name="Lan J."/>
            <person name="Che J."/>
            <person name="Ge C."/>
            <person name="Shi H."/>
            <person name="Pan Z."/>
            <person name="Liu X."/>
        </authorList>
    </citation>
    <scope>NUCLEOTIDE SEQUENCE [LARGE SCALE GENOMIC DNA]</scope>
    <source>
        <strain evidence="4">DSM 4</strain>
    </source>
</reference>
<dbReference type="Gene3D" id="3.40.50.150">
    <property type="entry name" value="Vaccinia Virus protein VP39"/>
    <property type="match status" value="1"/>
</dbReference>
<evidence type="ECO:0000313" key="3">
    <source>
        <dbReference type="EMBL" id="KON86748.1"/>
    </source>
</evidence>
<evidence type="ECO:0000313" key="4">
    <source>
        <dbReference type="Proteomes" id="UP000037109"/>
    </source>
</evidence>
<dbReference type="PATRIC" id="fig|1459.3.peg.1700"/>
<evidence type="ECO:0000259" key="1">
    <source>
        <dbReference type="Pfam" id="PF02384"/>
    </source>
</evidence>
<dbReference type="Proteomes" id="UP000037109">
    <property type="component" value="Unassembled WGS sequence"/>
</dbReference>
<feature type="domain" description="YtxK-like N-terminal helical" evidence="2">
    <location>
        <begin position="7"/>
        <end position="86"/>
    </location>
</feature>
<sequence length="327" mass="37225">MKITPVEDLFTILNETATIMQEELHCTYLEALAETGENLFHESILQDELSELTVKRLRKSYESINLNSCTKEEIRKSFQLAILKGMKENVQPNHQMTPDAVGMLMGYLADKFIQEKTFRLLDPAVGTGNLLTTVMNHQKDKTVEATGIEIDDLLIKLAYINANLQEHPIQFFNQDSLEPLFIEAADAVMSDLPVGYYPNDVRSAEYKLRADEGHSYAHHLYIEQSMNHVKSGSYLFFIIPNGMFESDQAPKLHEFINEHAYIQGLIQLPLTMFKNEKAAKSIFILQKKGEGVTPPKQALLVNMPSLSKTAEVEKILKKIDVWFKESK</sequence>
<dbReference type="SUPFAM" id="SSF53335">
    <property type="entry name" value="S-adenosyl-L-methionine-dependent methyltransferases"/>
    <property type="match status" value="1"/>
</dbReference>
<dbReference type="InterPro" id="IPR003356">
    <property type="entry name" value="DNA_methylase_A-5"/>
</dbReference>
<protein>
    <submittedName>
        <fullName evidence="3">Uncharacterized protein</fullName>
    </submittedName>
</protein>
<keyword evidence="4" id="KW-1185">Reference proteome</keyword>
<dbReference type="Gene3D" id="1.10.150.470">
    <property type="match status" value="1"/>
</dbReference>
<dbReference type="Pfam" id="PF02384">
    <property type="entry name" value="N6_Mtase"/>
    <property type="match status" value="1"/>
</dbReference>
<organism evidence="3 4">
    <name type="scientific">Sporosarcina globispora</name>
    <name type="common">Bacillus globisporus</name>
    <dbReference type="NCBI Taxonomy" id="1459"/>
    <lineage>
        <taxon>Bacteria</taxon>
        <taxon>Bacillati</taxon>
        <taxon>Bacillota</taxon>
        <taxon>Bacilli</taxon>
        <taxon>Bacillales</taxon>
        <taxon>Caryophanaceae</taxon>
        <taxon>Sporosarcina</taxon>
    </lineage>
</organism>
<dbReference type="CDD" id="cd02440">
    <property type="entry name" value="AdoMet_MTases"/>
    <property type="match status" value="1"/>
</dbReference>
<dbReference type="AlphaFoldDB" id="A0A0M0GAE9"/>